<organism evidence="2 3">
    <name type="scientific">Vibrio paucivorans</name>
    <dbReference type="NCBI Taxonomy" id="2829489"/>
    <lineage>
        <taxon>Bacteria</taxon>
        <taxon>Pseudomonadati</taxon>
        <taxon>Pseudomonadota</taxon>
        <taxon>Gammaproteobacteria</taxon>
        <taxon>Vibrionales</taxon>
        <taxon>Vibrionaceae</taxon>
        <taxon>Vibrio</taxon>
    </lineage>
</organism>
<reference evidence="2" key="1">
    <citation type="submission" date="2022-02" db="EMBL/GenBank/DDBJ databases">
        <title>Vibrio sp. nov., a new bacterium isolated from Bohai sea, China.</title>
        <authorList>
            <person name="Yuan Y."/>
        </authorList>
    </citation>
    <scope>NUCLEOTIDE SEQUENCE</scope>
    <source>
        <strain evidence="2">DBSS07</strain>
    </source>
</reference>
<dbReference type="SUPFAM" id="SSF54975">
    <property type="entry name" value="Acylphosphatase/BLUF domain-like"/>
    <property type="match status" value="1"/>
</dbReference>
<protein>
    <submittedName>
        <fullName evidence="2">BLUF domain-containing protein</fullName>
    </submittedName>
</protein>
<dbReference type="Proteomes" id="UP001155586">
    <property type="component" value="Unassembled WGS sequence"/>
</dbReference>
<feature type="non-terminal residue" evidence="2">
    <location>
        <position position="103"/>
    </location>
</feature>
<dbReference type="RefSeq" id="WP_265689040.1">
    <property type="nucleotide sequence ID" value="NZ_JAKRRX010000160.1"/>
</dbReference>
<dbReference type="InterPro" id="IPR036046">
    <property type="entry name" value="Acylphosphatase-like_dom_sf"/>
</dbReference>
<gene>
    <name evidence="2" type="ORF">MD483_19305</name>
</gene>
<dbReference type="SMART" id="SM01034">
    <property type="entry name" value="BLUF"/>
    <property type="match status" value="1"/>
</dbReference>
<dbReference type="GO" id="GO:0071949">
    <property type="term" value="F:FAD binding"/>
    <property type="evidence" value="ECO:0007669"/>
    <property type="project" value="InterPro"/>
</dbReference>
<evidence type="ECO:0000313" key="2">
    <source>
        <dbReference type="EMBL" id="MCW8335963.1"/>
    </source>
</evidence>
<dbReference type="AlphaFoldDB" id="A0A9X3CHH9"/>
<dbReference type="GO" id="GO:0009882">
    <property type="term" value="F:blue light photoreceptor activity"/>
    <property type="evidence" value="ECO:0007669"/>
    <property type="project" value="InterPro"/>
</dbReference>
<name>A0A9X3CHH9_9VIBR</name>
<evidence type="ECO:0000313" key="3">
    <source>
        <dbReference type="Proteomes" id="UP001155586"/>
    </source>
</evidence>
<feature type="domain" description="BLUF" evidence="1">
    <location>
        <begin position="3"/>
        <end position="93"/>
    </location>
</feature>
<sequence length="103" mass="11574">MSLVRLTYVSRVVDGSLSATENILEKSNNNNQANGVTGVLYFNQDFFIQCLEGSAERVNGTLAHIMKDHRHTDLKVLATYPVSNRMFEAWTMAYVSGRLPGYE</sequence>
<dbReference type="Gene3D" id="3.30.70.100">
    <property type="match status" value="1"/>
</dbReference>
<dbReference type="InterPro" id="IPR007024">
    <property type="entry name" value="BLUF_domain"/>
</dbReference>
<proteinExistence type="predicted"/>
<dbReference type="Pfam" id="PF04940">
    <property type="entry name" value="BLUF"/>
    <property type="match status" value="1"/>
</dbReference>
<dbReference type="PROSITE" id="PS50925">
    <property type="entry name" value="BLUF"/>
    <property type="match status" value="1"/>
</dbReference>
<keyword evidence="3" id="KW-1185">Reference proteome</keyword>
<evidence type="ECO:0000259" key="1">
    <source>
        <dbReference type="PROSITE" id="PS50925"/>
    </source>
</evidence>
<accession>A0A9X3CHH9</accession>
<comment type="caution">
    <text evidence="2">The sequence shown here is derived from an EMBL/GenBank/DDBJ whole genome shotgun (WGS) entry which is preliminary data.</text>
</comment>
<dbReference type="EMBL" id="JAKRRX010000160">
    <property type="protein sequence ID" value="MCW8335963.1"/>
    <property type="molecule type" value="Genomic_DNA"/>
</dbReference>